<dbReference type="EMBL" id="QGKV02001556">
    <property type="protein sequence ID" value="KAF3517231.1"/>
    <property type="molecule type" value="Genomic_DNA"/>
</dbReference>
<evidence type="ECO:0000313" key="1">
    <source>
        <dbReference type="EMBL" id="KAF3517231.1"/>
    </source>
</evidence>
<keyword evidence="2" id="KW-1185">Reference proteome</keyword>
<reference evidence="1 2" key="1">
    <citation type="journal article" date="2020" name="BMC Genomics">
        <title>Intraspecific diversification of the crop wild relative Brassica cretica Lam. using demographic model selection.</title>
        <authorList>
            <person name="Kioukis A."/>
            <person name="Michalopoulou V.A."/>
            <person name="Briers L."/>
            <person name="Pirintsos S."/>
            <person name="Studholme D.J."/>
            <person name="Pavlidis P."/>
            <person name="Sarris P.F."/>
        </authorList>
    </citation>
    <scope>NUCLEOTIDE SEQUENCE [LARGE SCALE GENOMIC DNA]</scope>
    <source>
        <strain evidence="2">cv. PFS-1207/04</strain>
    </source>
</reference>
<comment type="caution">
    <text evidence="1">The sequence shown here is derived from an EMBL/GenBank/DDBJ whole genome shotgun (WGS) entry which is preliminary data.</text>
</comment>
<evidence type="ECO:0000313" key="2">
    <source>
        <dbReference type="Proteomes" id="UP000266723"/>
    </source>
</evidence>
<organism evidence="1 2">
    <name type="scientific">Brassica cretica</name>
    <name type="common">Mustard</name>
    <dbReference type="NCBI Taxonomy" id="69181"/>
    <lineage>
        <taxon>Eukaryota</taxon>
        <taxon>Viridiplantae</taxon>
        <taxon>Streptophyta</taxon>
        <taxon>Embryophyta</taxon>
        <taxon>Tracheophyta</taxon>
        <taxon>Spermatophyta</taxon>
        <taxon>Magnoliopsida</taxon>
        <taxon>eudicotyledons</taxon>
        <taxon>Gunneridae</taxon>
        <taxon>Pentapetalae</taxon>
        <taxon>rosids</taxon>
        <taxon>malvids</taxon>
        <taxon>Brassicales</taxon>
        <taxon>Brassicaceae</taxon>
        <taxon>Brassiceae</taxon>
        <taxon>Brassica</taxon>
    </lineage>
</organism>
<proteinExistence type="predicted"/>
<protein>
    <submittedName>
        <fullName evidence="1">Uncharacterized protein</fullName>
    </submittedName>
</protein>
<accession>A0ABQ7ASU7</accession>
<sequence length="72" mass="8483">MGNPSSTSASQLVEEQHRVFKSERKMDEVSHFSEYIPLRIQDYIWLIELTGSVSAMKMKIRRRNRTKRGDEP</sequence>
<dbReference type="Proteomes" id="UP000266723">
    <property type="component" value="Unassembled WGS sequence"/>
</dbReference>
<gene>
    <name evidence="1" type="ORF">DY000_02059018</name>
</gene>
<name>A0ABQ7ASU7_BRACR</name>